<sequence length="494" mass="55459">MSPAGLRQGQEGPTGVVFAAHAKYHCAMRTPLLTKENVPELCMDMICKLYSRHYNMQVLNVSPADMGHAGIARDRIYLILWLKGTVDQIMDPEVLYSAISHYIQRFVKTEPKDYLVSSQMDYFKEAERIAVRRKLRVRTLKANLKKKKGNFYDQYYVLTEREKRAAKYASKLYRTKFRRDPEKADNLFIHLGDNPWKFLCWSGVSGRLPTFRTSSGKLWNPKRKVFLTPKDKLAALGLPVTPQVALAMGLPVLPIADSLRASAVAGNSFHFSCSTVVQLVALGCYRFQGGMYGKGTSERAVKPAGKAKAAAAKPRRKGSKVASNPGSRKSTKEEYKHQVLVRDFVDSHVKTWLHGSDPTFLNEKRIERERRAILLSLVLFNFGWLPKDSKPGSNKDAAIEAAKAQYETRGSPMQSTGWSPAQVHMFTKWQLSQYAEGKIRKSALGGFAWLLPKKGSDGKPGDLPGPVQSYIKSQSKDDDDDDEEAHQSSIQPLQ</sequence>
<comment type="caution">
    <text evidence="2">The sequence shown here is derived from an EMBL/GenBank/DDBJ whole genome shotgun (WGS) entry which is preliminary data.</text>
</comment>
<name>A0A9P1GI56_9DINO</name>
<feature type="region of interest" description="Disordered" evidence="1">
    <location>
        <begin position="298"/>
        <end position="334"/>
    </location>
</feature>
<evidence type="ECO:0000256" key="1">
    <source>
        <dbReference type="SAM" id="MobiDB-lite"/>
    </source>
</evidence>
<feature type="compositionally biased region" description="Low complexity" evidence="1">
    <location>
        <begin position="302"/>
        <end position="312"/>
    </location>
</feature>
<dbReference type="SUPFAM" id="SSF53335">
    <property type="entry name" value="S-adenosyl-L-methionine-dependent methyltransferases"/>
    <property type="match status" value="1"/>
</dbReference>
<evidence type="ECO:0000313" key="3">
    <source>
        <dbReference type="EMBL" id="CAL1164489.1"/>
    </source>
</evidence>
<dbReference type="EMBL" id="CAMXCT020005013">
    <property type="protein sequence ID" value="CAL1164489.1"/>
    <property type="molecule type" value="Genomic_DNA"/>
</dbReference>
<dbReference type="OrthoDB" id="408976at2759"/>
<accession>A0A9P1GI56</accession>
<protein>
    <submittedName>
        <fullName evidence="2">Uncharacterized protein</fullName>
    </submittedName>
</protein>
<proteinExistence type="predicted"/>
<reference evidence="3" key="2">
    <citation type="submission" date="2024-04" db="EMBL/GenBank/DDBJ databases">
        <authorList>
            <person name="Chen Y."/>
            <person name="Shah S."/>
            <person name="Dougan E. K."/>
            <person name="Thang M."/>
            <person name="Chan C."/>
        </authorList>
    </citation>
    <scope>NUCLEOTIDE SEQUENCE [LARGE SCALE GENOMIC DNA]</scope>
</reference>
<keyword evidence="4" id="KW-1185">Reference proteome</keyword>
<evidence type="ECO:0000313" key="2">
    <source>
        <dbReference type="EMBL" id="CAI4011114.1"/>
    </source>
</evidence>
<dbReference type="AlphaFoldDB" id="A0A9P1GI56"/>
<gene>
    <name evidence="2" type="ORF">C1SCF055_LOCUS36310</name>
</gene>
<feature type="region of interest" description="Disordered" evidence="1">
    <location>
        <begin position="455"/>
        <end position="494"/>
    </location>
</feature>
<organism evidence="2">
    <name type="scientific">Cladocopium goreaui</name>
    <dbReference type="NCBI Taxonomy" id="2562237"/>
    <lineage>
        <taxon>Eukaryota</taxon>
        <taxon>Sar</taxon>
        <taxon>Alveolata</taxon>
        <taxon>Dinophyceae</taxon>
        <taxon>Suessiales</taxon>
        <taxon>Symbiodiniaceae</taxon>
        <taxon>Cladocopium</taxon>
    </lineage>
</organism>
<evidence type="ECO:0000313" key="4">
    <source>
        <dbReference type="Proteomes" id="UP001152797"/>
    </source>
</evidence>
<dbReference type="Proteomes" id="UP001152797">
    <property type="component" value="Unassembled WGS sequence"/>
</dbReference>
<dbReference type="EMBL" id="CAMXCT010005013">
    <property type="protein sequence ID" value="CAI4011114.1"/>
    <property type="molecule type" value="Genomic_DNA"/>
</dbReference>
<dbReference type="EMBL" id="CAMXCT030005013">
    <property type="protein sequence ID" value="CAL4798426.1"/>
    <property type="molecule type" value="Genomic_DNA"/>
</dbReference>
<reference evidence="2" key="1">
    <citation type="submission" date="2022-10" db="EMBL/GenBank/DDBJ databases">
        <authorList>
            <person name="Chen Y."/>
            <person name="Dougan E. K."/>
            <person name="Chan C."/>
            <person name="Rhodes N."/>
            <person name="Thang M."/>
        </authorList>
    </citation>
    <scope>NUCLEOTIDE SEQUENCE</scope>
</reference>
<dbReference type="InterPro" id="IPR029063">
    <property type="entry name" value="SAM-dependent_MTases_sf"/>
</dbReference>